<dbReference type="Proteomes" id="UP000826775">
    <property type="component" value="Chromosome"/>
</dbReference>
<reference evidence="2 3" key="1">
    <citation type="submission" date="2021-07" db="EMBL/GenBank/DDBJ databases">
        <title>Novel Helicobacter sp. Isolated from a dog.</title>
        <authorList>
            <person name="Rimbara E."/>
            <person name="Suzuki M."/>
        </authorList>
    </citation>
    <scope>NUCLEOTIDE SEQUENCE [LARGE SCALE GENOMIC DNA]</scope>
    <source>
        <strain evidence="3">NHP19-003</strain>
    </source>
</reference>
<organism evidence="2 3">
    <name type="scientific">Helicobacter gastrocanis</name>
    <dbReference type="NCBI Taxonomy" id="2849641"/>
    <lineage>
        <taxon>Bacteria</taxon>
        <taxon>Pseudomonadati</taxon>
        <taxon>Campylobacterota</taxon>
        <taxon>Epsilonproteobacteria</taxon>
        <taxon>Campylobacterales</taxon>
        <taxon>Helicobacteraceae</taxon>
        <taxon>Helicobacter</taxon>
    </lineage>
</organism>
<evidence type="ECO:0000313" key="2">
    <source>
        <dbReference type="EMBL" id="BCZ16756.1"/>
    </source>
</evidence>
<feature type="compositionally biased region" description="Basic and acidic residues" evidence="1">
    <location>
        <begin position="133"/>
        <end position="168"/>
    </location>
</feature>
<keyword evidence="3" id="KW-1185">Reference proteome</keyword>
<feature type="region of interest" description="Disordered" evidence="1">
    <location>
        <begin position="103"/>
        <end position="193"/>
    </location>
</feature>
<name>A0ABN6HZC0_9HELI</name>
<accession>A0ABN6HZC0</accession>
<proteinExistence type="predicted"/>
<gene>
    <name evidence="2" type="ORF">NHP190003_00380</name>
</gene>
<evidence type="ECO:0000313" key="3">
    <source>
        <dbReference type="Proteomes" id="UP000826775"/>
    </source>
</evidence>
<feature type="compositionally biased region" description="Low complexity" evidence="1">
    <location>
        <begin position="107"/>
        <end position="116"/>
    </location>
</feature>
<evidence type="ECO:0000256" key="1">
    <source>
        <dbReference type="SAM" id="MobiDB-lite"/>
    </source>
</evidence>
<sequence>MLPFLGCAANPAWVQNCPTEAYIKGGKLLACAGAPIASGDIDYAVNLASTKAKDKMAAWVLAKNPKASGQVELVGTRLESKWVGASRVYVLFSVDVAQAQATKTPNTATPKESTPKPTEPKTQEPKTPAQAIEPKKKVETKDQGAKEGAPKAVESEPKATVRPSKTEAPKPTAPTHKASAPKTDMSKEQTSPK</sequence>
<protein>
    <submittedName>
        <fullName evidence="2">Uncharacterized protein</fullName>
    </submittedName>
</protein>
<dbReference type="EMBL" id="AP024814">
    <property type="protein sequence ID" value="BCZ16756.1"/>
    <property type="molecule type" value="Genomic_DNA"/>
</dbReference>